<dbReference type="RefSeq" id="WP_194561883.1">
    <property type="nucleotide sequence ID" value="NZ_JADKPV010000001.1"/>
</dbReference>
<proteinExistence type="predicted"/>
<name>A0A8J7KH05_9BACL</name>
<keyword evidence="3" id="KW-1185">Reference proteome</keyword>
<keyword evidence="1" id="KW-0812">Transmembrane</keyword>
<sequence>MKNVIFYTSIVLNIVLIIIVFFVYSRLDSNKEIASNEIQHQLIEVESVIGEQMQLSWRNPELVTRQLDKSLKIMRRSFELIEKSSIAVNKSDIEVIDSVLGKLELYKKAESQVEPQEIDRFEMLSATLRKEGVGQGIPITVNNYDAFIRKMKALDYKIENPLDKK</sequence>
<dbReference type="AlphaFoldDB" id="A0A8J7KH05"/>
<keyword evidence="1" id="KW-1133">Transmembrane helix</keyword>
<evidence type="ECO:0000313" key="2">
    <source>
        <dbReference type="EMBL" id="MBF4500443.1"/>
    </source>
</evidence>
<protein>
    <submittedName>
        <fullName evidence="2">Uncharacterized protein</fullName>
    </submittedName>
</protein>
<feature type="transmembrane region" description="Helical" evidence="1">
    <location>
        <begin position="6"/>
        <end position="24"/>
    </location>
</feature>
<comment type="caution">
    <text evidence="2">The sequence shown here is derived from an EMBL/GenBank/DDBJ whole genome shotgun (WGS) entry which is preliminary data.</text>
</comment>
<evidence type="ECO:0000256" key="1">
    <source>
        <dbReference type="SAM" id="Phobius"/>
    </source>
</evidence>
<dbReference type="EMBL" id="JADKPV010000001">
    <property type="protein sequence ID" value="MBF4500443.1"/>
    <property type="molecule type" value="Genomic_DNA"/>
</dbReference>
<gene>
    <name evidence="2" type="ORF">IRY55_03620</name>
</gene>
<keyword evidence="1" id="KW-0472">Membrane</keyword>
<organism evidence="2 3">
    <name type="scientific">Savagea serpentis</name>
    <dbReference type="NCBI Taxonomy" id="2785297"/>
    <lineage>
        <taxon>Bacteria</taxon>
        <taxon>Bacillati</taxon>
        <taxon>Bacillota</taxon>
        <taxon>Bacilli</taxon>
        <taxon>Bacillales</taxon>
        <taxon>Caryophanaceae</taxon>
        <taxon>Savagea</taxon>
    </lineage>
</organism>
<dbReference type="Proteomes" id="UP000622653">
    <property type="component" value="Unassembled WGS sequence"/>
</dbReference>
<accession>A0A8J7KH05</accession>
<evidence type="ECO:0000313" key="3">
    <source>
        <dbReference type="Proteomes" id="UP000622653"/>
    </source>
</evidence>
<reference evidence="2" key="1">
    <citation type="submission" date="2020-11" db="EMBL/GenBank/DDBJ databases">
        <title>Multidrug resistant novel bacterium Savagea serpentis sp. nov., isolated from the scats of a vine snake (Ahaetulla nasuta).</title>
        <authorList>
            <person name="Venkata Ramana V."/>
            <person name="Vikas Patil S."/>
            <person name="Yogita Lugani V."/>
        </authorList>
    </citation>
    <scope>NUCLEOTIDE SEQUENCE</scope>
    <source>
        <strain evidence="2">SN6</strain>
    </source>
</reference>